<organism evidence="2 3">
    <name type="scientific">Nannochloropsis gaditana</name>
    <dbReference type="NCBI Taxonomy" id="72520"/>
    <lineage>
        <taxon>Eukaryota</taxon>
        <taxon>Sar</taxon>
        <taxon>Stramenopiles</taxon>
        <taxon>Ochrophyta</taxon>
        <taxon>Eustigmatophyceae</taxon>
        <taxon>Eustigmatales</taxon>
        <taxon>Monodopsidaceae</taxon>
        <taxon>Nannochloropsis</taxon>
    </lineage>
</organism>
<accession>W7TSA6</accession>
<protein>
    <submittedName>
        <fullName evidence="2">Uncharacterized protein</fullName>
    </submittedName>
</protein>
<proteinExistence type="predicted"/>
<feature type="chain" id="PRO_5004904582" evidence="1">
    <location>
        <begin position="25"/>
        <end position="584"/>
    </location>
</feature>
<reference evidence="2 3" key="1">
    <citation type="journal article" date="2014" name="Mol. Plant">
        <title>Chromosome Scale Genome Assembly and Transcriptome Profiling of Nannochloropsis gaditana in Nitrogen Depletion.</title>
        <authorList>
            <person name="Corteggiani Carpinelli E."/>
            <person name="Telatin A."/>
            <person name="Vitulo N."/>
            <person name="Forcato C."/>
            <person name="D'Angelo M."/>
            <person name="Schiavon R."/>
            <person name="Vezzi A."/>
            <person name="Giacometti G.M."/>
            <person name="Morosinotto T."/>
            <person name="Valle G."/>
        </authorList>
    </citation>
    <scope>NUCLEOTIDE SEQUENCE [LARGE SCALE GENOMIC DNA]</scope>
    <source>
        <strain evidence="2 3">B-31</strain>
    </source>
</reference>
<dbReference type="InterPro" id="IPR052918">
    <property type="entry name" value="Motility_Chemotaxis_Reg"/>
</dbReference>
<name>W7TSA6_9STRA</name>
<dbReference type="PANTHER" id="PTHR35580:SF1">
    <property type="entry name" value="PHYTASE-LIKE DOMAIN-CONTAINING PROTEIN"/>
    <property type="match status" value="1"/>
</dbReference>
<evidence type="ECO:0000256" key="1">
    <source>
        <dbReference type="SAM" id="SignalP"/>
    </source>
</evidence>
<feature type="signal peptide" evidence="1">
    <location>
        <begin position="1"/>
        <end position="24"/>
    </location>
</feature>
<keyword evidence="1" id="KW-0732">Signal</keyword>
<keyword evidence="3" id="KW-1185">Reference proteome</keyword>
<evidence type="ECO:0000313" key="3">
    <source>
        <dbReference type="Proteomes" id="UP000019335"/>
    </source>
</evidence>
<dbReference type="SUPFAM" id="SSF63829">
    <property type="entry name" value="Calcium-dependent phosphotriesterase"/>
    <property type="match status" value="1"/>
</dbReference>
<dbReference type="OrthoDB" id="10276232at2759"/>
<dbReference type="EMBL" id="AZIL01001768">
    <property type="protein sequence ID" value="EWM23219.1"/>
    <property type="molecule type" value="Genomic_DNA"/>
</dbReference>
<sequence length="584" mass="61419">MSAMRVCHFHLALLLLGGLQLAPAEIIKASVYGGNSSNLETLGVEGLPTNMVVDRKGYTYLLGEYSSYKPNMFFIGRPLESRIAVEPFIAKLSPEGEVLWVNDFLGRGSSEEDGTDYVASASGLALGPEGDCFVAGHFNSASLSFRTSYSTNVTLVNPGFASGNAAIFVTKLDVAVGMVEWATLVSSPAGTRLDPNERLMTALIVDNEGANLYLGGAYDPGEEALSYGRTYTINDLEVKSYGARDLLLAQLSPDTGKMNWVQTYGGTKDEAIASLAVNQKSTQVIFLANSASTKIDLGRRVSPLSGYAGKRAEANTVILGTVEAHGSRRLPGGSVLGASAFGGTDAFNGGKGMALKVDPSDAVYVLGNFHGKFQTGVDTKGGPVLLQSLQSDPSHPSPLADTDVFLAKYRVEGDPAFQLLWAQAFGGYGQDMAGGMDYGGEMIYLSVFSAGQNITMGLVNPRRGMSGVFLENTFTGDYATTNVATVDGNNGAIRTAVNMLAPACAAPPGSIIDGQSALALDQVGRLYMWGPRYQPDAGPDAILARTVCSETLPLSIGGDLLYHATISTLSCEPATKCTRVTGCV</sequence>
<dbReference type="PANTHER" id="PTHR35580">
    <property type="entry name" value="CELL SURFACE GLYCOPROTEIN (S-LAYER PROTEIN)-LIKE PROTEIN"/>
    <property type="match status" value="1"/>
</dbReference>
<dbReference type="AlphaFoldDB" id="W7TSA6"/>
<gene>
    <name evidence="2" type="ORF">Naga_100553g3</name>
</gene>
<comment type="caution">
    <text evidence="2">The sequence shown here is derived from an EMBL/GenBank/DDBJ whole genome shotgun (WGS) entry which is preliminary data.</text>
</comment>
<evidence type="ECO:0000313" key="2">
    <source>
        <dbReference type="EMBL" id="EWM23219.1"/>
    </source>
</evidence>
<dbReference type="Proteomes" id="UP000019335">
    <property type="component" value="Chromosome 18"/>
</dbReference>